<feature type="transmembrane region" description="Helical" evidence="1">
    <location>
        <begin position="106"/>
        <end position="127"/>
    </location>
</feature>
<evidence type="ECO:0000313" key="2">
    <source>
        <dbReference type="EMBL" id="MCP2346034.1"/>
    </source>
</evidence>
<dbReference type="RefSeq" id="WP_253768084.1">
    <property type="nucleotide sequence ID" value="NZ_BAAAVE010000032.1"/>
</dbReference>
<feature type="transmembrane region" description="Helical" evidence="1">
    <location>
        <begin position="148"/>
        <end position="172"/>
    </location>
</feature>
<dbReference type="Gene3D" id="2.120.10.30">
    <property type="entry name" value="TolB, C-terminal domain"/>
    <property type="match status" value="1"/>
</dbReference>
<name>A0ABT1JW98_9ACTN</name>
<dbReference type="InterPro" id="IPR011042">
    <property type="entry name" value="6-blade_b-propeller_TolB-like"/>
</dbReference>
<dbReference type="SUPFAM" id="SSF69304">
    <property type="entry name" value="Tricorn protease N-terminal domain"/>
    <property type="match status" value="1"/>
</dbReference>
<comment type="caution">
    <text evidence="2">The sequence shown here is derived from an EMBL/GenBank/DDBJ whole genome shotgun (WGS) entry which is preliminary data.</text>
</comment>
<feature type="transmembrane region" description="Helical" evidence="1">
    <location>
        <begin position="41"/>
        <end position="61"/>
    </location>
</feature>
<keyword evidence="1" id="KW-0472">Membrane</keyword>
<keyword evidence="3" id="KW-1185">Reference proteome</keyword>
<organism evidence="2 3">
    <name type="scientific">Nonomuraea roseoviolacea subsp. carminata</name>
    <dbReference type="NCBI Taxonomy" id="160689"/>
    <lineage>
        <taxon>Bacteria</taxon>
        <taxon>Bacillati</taxon>
        <taxon>Actinomycetota</taxon>
        <taxon>Actinomycetes</taxon>
        <taxon>Streptosporangiales</taxon>
        <taxon>Streptosporangiaceae</taxon>
        <taxon>Nonomuraea</taxon>
    </lineage>
</organism>
<protein>
    <recommendedName>
        <fullName evidence="4">WD40 repeat domain-containing protein</fullName>
    </recommendedName>
</protein>
<evidence type="ECO:0008006" key="4">
    <source>
        <dbReference type="Google" id="ProtNLM"/>
    </source>
</evidence>
<sequence>MRLAPSGLVLVWRIAAAVASGIALSTVARSFRMDVGVAERLWAAFALCSVLAVHALVRGLQRRPLPAGPADLVAAELALRSRSARALLAGGTAVALWSAHRGGLPALPHLLLVAAFVPGIVLPLIALGYGISPWQVGPARPARISRALLTGLAGGATALVLTACLLAGWTVWAAGSLRLDVGTGQYAWENSRVVSLRDVVTGADGWGVRQAAAATAPEPAAFLNEGPVRYALVNRQQEVWELSFPHDGSGFAPAVVRLADGGPRGRVAPFTLSGDGRHIAYLDGASRRLVLLDLATGGLRPLTGPLDDETVPEPGLSADGSLVSLTSATGTELLDVHTGGRTRLPGVARVLGLGTDRVIATTGRHTLPGAPDTELLTLDRRGAVLTRVPFDPALEALATPDGRELAVLTGDELVLMDPARGRVLRRAALRLDGHDHGTPRALGWSTDGRLLVHAERSAARRPEHQLVDLATGRGRPVKGLPDDLGDDAVFGAIG</sequence>
<keyword evidence="1" id="KW-1133">Transmembrane helix</keyword>
<dbReference type="EMBL" id="JAMZEC010000001">
    <property type="protein sequence ID" value="MCP2346034.1"/>
    <property type="molecule type" value="Genomic_DNA"/>
</dbReference>
<proteinExistence type="predicted"/>
<gene>
    <name evidence="2" type="ORF">HD595_002156</name>
</gene>
<dbReference type="Proteomes" id="UP001320766">
    <property type="component" value="Unassembled WGS sequence"/>
</dbReference>
<evidence type="ECO:0000256" key="1">
    <source>
        <dbReference type="SAM" id="Phobius"/>
    </source>
</evidence>
<evidence type="ECO:0000313" key="3">
    <source>
        <dbReference type="Proteomes" id="UP001320766"/>
    </source>
</evidence>
<keyword evidence="1" id="KW-0812">Transmembrane</keyword>
<accession>A0ABT1JW98</accession>
<reference evidence="2 3" key="1">
    <citation type="submission" date="2022-06" db="EMBL/GenBank/DDBJ databases">
        <title>Sequencing the genomes of 1000 actinobacteria strains.</title>
        <authorList>
            <person name="Klenk H.-P."/>
        </authorList>
    </citation>
    <scope>NUCLEOTIDE SEQUENCE [LARGE SCALE GENOMIC DNA]</scope>
    <source>
        <strain evidence="2 3">DSM 44170</strain>
    </source>
</reference>